<evidence type="ECO:0000313" key="7">
    <source>
        <dbReference type="Proteomes" id="UP001291623"/>
    </source>
</evidence>
<dbReference type="SUPFAM" id="SSF46689">
    <property type="entry name" value="Homeodomain-like"/>
    <property type="match status" value="1"/>
</dbReference>
<feature type="compositionally biased region" description="Polar residues" evidence="3">
    <location>
        <begin position="358"/>
        <end position="368"/>
    </location>
</feature>
<dbReference type="Proteomes" id="UP001291623">
    <property type="component" value="Unassembled WGS sequence"/>
</dbReference>
<protein>
    <submittedName>
        <fullName evidence="6">Uncharacterized protein</fullName>
    </submittedName>
</protein>
<evidence type="ECO:0000256" key="1">
    <source>
        <dbReference type="ARBA" id="ARBA00004123"/>
    </source>
</evidence>
<comment type="subcellular location">
    <subcellularLocation>
        <location evidence="1">Nucleus</location>
    </subcellularLocation>
</comment>
<evidence type="ECO:0000259" key="5">
    <source>
        <dbReference type="PROSITE" id="PS51294"/>
    </source>
</evidence>
<organism evidence="6 7">
    <name type="scientific">Anisodus tanguticus</name>
    <dbReference type="NCBI Taxonomy" id="243964"/>
    <lineage>
        <taxon>Eukaryota</taxon>
        <taxon>Viridiplantae</taxon>
        <taxon>Streptophyta</taxon>
        <taxon>Embryophyta</taxon>
        <taxon>Tracheophyta</taxon>
        <taxon>Spermatophyta</taxon>
        <taxon>Magnoliopsida</taxon>
        <taxon>eudicotyledons</taxon>
        <taxon>Gunneridae</taxon>
        <taxon>Pentapetalae</taxon>
        <taxon>asterids</taxon>
        <taxon>lamiids</taxon>
        <taxon>Solanales</taxon>
        <taxon>Solanaceae</taxon>
        <taxon>Solanoideae</taxon>
        <taxon>Hyoscyameae</taxon>
        <taxon>Anisodus</taxon>
    </lineage>
</organism>
<dbReference type="EMBL" id="JAVYJV010000003">
    <property type="protein sequence ID" value="KAK4374373.1"/>
    <property type="molecule type" value="Genomic_DNA"/>
</dbReference>
<dbReference type="InterPro" id="IPR017930">
    <property type="entry name" value="Myb_dom"/>
</dbReference>
<feature type="domain" description="Myb-like" evidence="4">
    <location>
        <begin position="222"/>
        <end position="266"/>
    </location>
</feature>
<dbReference type="Gene3D" id="1.10.10.60">
    <property type="entry name" value="Homeodomain-like"/>
    <property type="match status" value="1"/>
</dbReference>
<dbReference type="AlphaFoldDB" id="A0AAE1SRP1"/>
<dbReference type="InterPro" id="IPR009057">
    <property type="entry name" value="Homeodomain-like_sf"/>
</dbReference>
<dbReference type="GO" id="GO:0010597">
    <property type="term" value="P:green leaf volatile biosynthetic process"/>
    <property type="evidence" value="ECO:0007669"/>
    <property type="project" value="UniProtKB-ARBA"/>
</dbReference>
<feature type="compositionally biased region" description="Basic and acidic residues" evidence="3">
    <location>
        <begin position="533"/>
        <end position="549"/>
    </location>
</feature>
<evidence type="ECO:0000256" key="3">
    <source>
        <dbReference type="SAM" id="MobiDB-lite"/>
    </source>
</evidence>
<dbReference type="PANTHER" id="PTHR47206">
    <property type="entry name" value="HOMEODOMAIN-LIKE SUPERFAMILY PROTEIN"/>
    <property type="match status" value="1"/>
</dbReference>
<evidence type="ECO:0000313" key="6">
    <source>
        <dbReference type="EMBL" id="KAK4374373.1"/>
    </source>
</evidence>
<dbReference type="PROSITE" id="PS51294">
    <property type="entry name" value="HTH_MYB"/>
    <property type="match status" value="1"/>
</dbReference>
<dbReference type="GO" id="GO:0005634">
    <property type="term" value="C:nucleus"/>
    <property type="evidence" value="ECO:0007669"/>
    <property type="project" value="UniProtKB-SubCell"/>
</dbReference>
<proteinExistence type="predicted"/>
<dbReference type="InterPro" id="IPR001005">
    <property type="entry name" value="SANT/Myb"/>
</dbReference>
<dbReference type="PANTHER" id="PTHR47206:SF8">
    <property type="match status" value="1"/>
</dbReference>
<keyword evidence="7" id="KW-1185">Reference proteome</keyword>
<sequence>MIDKLQSGHCGVWGLSRWGSVVWDWAVHGGRVRVSAGPKDGLRESDEYPATTMLAVLQEVVQVADEKIDWDALVRKSTTGITNAREYQMLWRHLAYRHSLNDKLDDGAQPLEDDSDLEYELEAFPAVSSEASAEAAACVKVLIASGVPNDANMLNGTTVEAPLTINIPNGQSSRSGMDNSLQGTSMHGTNITVPVAVQKQPLSTVAAAEGFDTNRPACTNVPPRRKRKPWSAAEDLELIAVVQKCGEGNWENILKGDFKGDRTASQLSQNVWVFPRFPVFKSRQRNEMQKCELRWAIIRKRKGTIVGSGSQLSEAQLAARRAMSLALNMPIGAGVGPNSGAGPSNSSHPVASDFASGGAQSKHQQDLLTSKPWVGPQKPAPKPTTSPDPMVKVAAVAAGARIATPSNSASLLKVGQPKTAFQIPPAVKSSVPGSTNGLPSNVHFIRTGLVSHSAGPSKATRPGTQQVLVHSLKPASLTVQPKPAGNSSRPNASVEPNAPTCAPAAKLEVNTKQEVLQKVQQDQTPPSANSLIEKADELKENKKEDRDPVHVNALGIQVQKKLSNLPSREIASNEKTDPSNAPARTENESADGGDPSKEPAKLRMGKNRME</sequence>
<evidence type="ECO:0000259" key="4">
    <source>
        <dbReference type="PROSITE" id="PS50090"/>
    </source>
</evidence>
<dbReference type="CDD" id="cd11660">
    <property type="entry name" value="SANT_TRF"/>
    <property type="match status" value="1"/>
</dbReference>
<dbReference type="SMART" id="SM00717">
    <property type="entry name" value="SANT"/>
    <property type="match status" value="1"/>
</dbReference>
<accession>A0AAE1SRP1</accession>
<feature type="compositionally biased region" description="Basic and acidic residues" evidence="3">
    <location>
        <begin position="594"/>
        <end position="610"/>
    </location>
</feature>
<comment type="caution">
    <text evidence="6">The sequence shown here is derived from an EMBL/GenBank/DDBJ whole genome shotgun (WGS) entry which is preliminary data.</text>
</comment>
<keyword evidence="2" id="KW-0539">Nucleus</keyword>
<dbReference type="Pfam" id="PF00249">
    <property type="entry name" value="Myb_DNA-binding"/>
    <property type="match status" value="1"/>
</dbReference>
<reference evidence="6" key="1">
    <citation type="submission" date="2023-12" db="EMBL/GenBank/DDBJ databases">
        <title>Genome assembly of Anisodus tanguticus.</title>
        <authorList>
            <person name="Wang Y.-J."/>
        </authorList>
    </citation>
    <scope>NUCLEOTIDE SEQUENCE</scope>
    <source>
        <strain evidence="6">KB-2021</strain>
        <tissue evidence="6">Leaf</tissue>
    </source>
</reference>
<dbReference type="PROSITE" id="PS50090">
    <property type="entry name" value="MYB_LIKE"/>
    <property type="match status" value="1"/>
</dbReference>
<feature type="domain" description="HTH myb-type" evidence="5">
    <location>
        <begin position="223"/>
        <end position="255"/>
    </location>
</feature>
<name>A0AAE1SRP1_9SOLA</name>
<feature type="compositionally biased region" description="Polar residues" evidence="3">
    <location>
        <begin position="513"/>
        <end position="530"/>
    </location>
</feature>
<evidence type="ECO:0000256" key="2">
    <source>
        <dbReference type="ARBA" id="ARBA00023242"/>
    </source>
</evidence>
<feature type="region of interest" description="Disordered" evidence="3">
    <location>
        <begin position="336"/>
        <end position="389"/>
    </location>
</feature>
<dbReference type="GO" id="GO:0000976">
    <property type="term" value="F:transcription cis-regulatory region binding"/>
    <property type="evidence" value="ECO:0007669"/>
    <property type="project" value="UniProtKB-ARBA"/>
</dbReference>
<feature type="region of interest" description="Disordered" evidence="3">
    <location>
        <begin position="477"/>
        <end position="499"/>
    </location>
</feature>
<gene>
    <name evidence="6" type="ORF">RND71_005050</name>
</gene>
<feature type="region of interest" description="Disordered" evidence="3">
    <location>
        <begin position="513"/>
        <end position="610"/>
    </location>
</feature>